<dbReference type="PANTHER" id="PTHR31642">
    <property type="entry name" value="TRICHOTHECENE 3-O-ACETYLTRANSFERASE"/>
    <property type="match status" value="1"/>
</dbReference>
<dbReference type="Pfam" id="PF02458">
    <property type="entry name" value="Transferase"/>
    <property type="match status" value="1"/>
</dbReference>
<dbReference type="Gene3D" id="3.30.559.10">
    <property type="entry name" value="Chloramphenicol acetyltransferase-like domain"/>
    <property type="match status" value="2"/>
</dbReference>
<dbReference type="InterPro" id="IPR023213">
    <property type="entry name" value="CAT-like_dom_sf"/>
</dbReference>
<dbReference type="InterPro" id="IPR050317">
    <property type="entry name" value="Plant_Fungal_Acyltransferase"/>
</dbReference>
<evidence type="ECO:0000313" key="2">
    <source>
        <dbReference type="EMBL" id="KAK9063787.1"/>
    </source>
</evidence>
<proteinExistence type="inferred from homology"/>
<evidence type="ECO:0008006" key="4">
    <source>
        <dbReference type="Google" id="ProtNLM"/>
    </source>
</evidence>
<comment type="similarity">
    <text evidence="1">Belongs to the plant acyltransferase family.</text>
</comment>
<dbReference type="Proteomes" id="UP001408789">
    <property type="component" value="Unassembled WGS sequence"/>
</dbReference>
<organism evidence="2 3">
    <name type="scientific">Deinandra increscens subsp. villosa</name>
    <dbReference type="NCBI Taxonomy" id="3103831"/>
    <lineage>
        <taxon>Eukaryota</taxon>
        <taxon>Viridiplantae</taxon>
        <taxon>Streptophyta</taxon>
        <taxon>Embryophyta</taxon>
        <taxon>Tracheophyta</taxon>
        <taxon>Spermatophyta</taxon>
        <taxon>Magnoliopsida</taxon>
        <taxon>eudicotyledons</taxon>
        <taxon>Gunneridae</taxon>
        <taxon>Pentapetalae</taxon>
        <taxon>asterids</taxon>
        <taxon>campanulids</taxon>
        <taxon>Asterales</taxon>
        <taxon>Asteraceae</taxon>
        <taxon>Asteroideae</taxon>
        <taxon>Heliantheae alliance</taxon>
        <taxon>Madieae</taxon>
        <taxon>Madiinae</taxon>
        <taxon>Deinandra</taxon>
    </lineage>
</organism>
<keyword evidence="3" id="KW-1185">Reference proteome</keyword>
<comment type="caution">
    <text evidence="2">The sequence shown here is derived from an EMBL/GenBank/DDBJ whole genome shotgun (WGS) entry which is preliminary data.</text>
</comment>
<dbReference type="GO" id="GO:0016747">
    <property type="term" value="F:acyltransferase activity, transferring groups other than amino-acyl groups"/>
    <property type="evidence" value="ECO:0007669"/>
    <property type="project" value="TreeGrafter"/>
</dbReference>
<sequence>MAIKSIKVKVIKTQIVAPKQPWSEHRLPLTNLDLVVPPIDLGCFFCYKKPHDYQTNLITMVDALKTSLSQLLLLFYPLAGEIVPNFAGEPEILCNYKGVEFTEATSDVELWELDFHNHDENVGKKLVPEKHHGVLAVQVTMLKCGGMVIGCLFDHRVVDGYSINMFTASWANMTRSQPPSLIPNFDRSNLKPRSSKRYTPTVANMFLPLSKLTSPQGENNRDQADILDQDSVISRIYYMEGEEITRLKLLASENGRRRSKMESFASFLWKITGSFLEDSGRTGYMCNIAIPVDGRRKLSEGEGVEKQKLMAARCGNVFSMPFQGIRAKDLVDMPLASVANQVHELFESAATKEHFKQLIDWVEDQRPTPLISRPFAENEKTFSIMVSSGLRFSLLGDMDFGWGKPVLISSHVPTTRMDCHVMPIASPINDDDWIVYMRLPKKQLEYMEIHVARVFKPLTADYLQRALNLRVSRI</sequence>
<evidence type="ECO:0000313" key="3">
    <source>
        <dbReference type="Proteomes" id="UP001408789"/>
    </source>
</evidence>
<protein>
    <recommendedName>
        <fullName evidence="4">Transferase</fullName>
    </recommendedName>
</protein>
<evidence type="ECO:0000256" key="1">
    <source>
        <dbReference type="ARBA" id="ARBA00009861"/>
    </source>
</evidence>
<gene>
    <name evidence="2" type="ORF">SSX86_017659</name>
</gene>
<name>A0AAP0D0I0_9ASTR</name>
<reference evidence="2 3" key="1">
    <citation type="submission" date="2024-04" db="EMBL/GenBank/DDBJ databases">
        <title>The reference genome of an endangered Asteraceae, Deinandra increscens subsp. villosa, native to the Central Coast of California.</title>
        <authorList>
            <person name="Guilliams M."/>
            <person name="Hasenstab-Lehman K."/>
            <person name="Meyer R."/>
            <person name="Mcevoy S."/>
        </authorList>
    </citation>
    <scope>NUCLEOTIDE SEQUENCE [LARGE SCALE GENOMIC DNA]</scope>
    <source>
        <tissue evidence="2">Leaf</tissue>
    </source>
</reference>
<dbReference type="PANTHER" id="PTHR31642:SF330">
    <property type="entry name" value="ALCOHOL O-ACETYLTRANSFERASE"/>
    <property type="match status" value="1"/>
</dbReference>
<dbReference type="AlphaFoldDB" id="A0AAP0D0I0"/>
<accession>A0AAP0D0I0</accession>
<dbReference type="EMBL" id="JBCNJP010000018">
    <property type="protein sequence ID" value="KAK9063787.1"/>
    <property type="molecule type" value="Genomic_DNA"/>
</dbReference>